<evidence type="ECO:0000313" key="1">
    <source>
        <dbReference type="EMBL" id="CAG6392760.1"/>
    </source>
</evidence>
<dbReference type="Proteomes" id="UP001152519">
    <property type="component" value="Unassembled WGS sequence"/>
</dbReference>
<accession>A0A9W4GPQ9</accession>
<keyword evidence="2" id="KW-1185">Reference proteome</keyword>
<protein>
    <submittedName>
        <fullName evidence="1">Uncharacterized protein</fullName>
    </submittedName>
</protein>
<evidence type="ECO:0000313" key="2">
    <source>
        <dbReference type="Proteomes" id="UP001152519"/>
    </source>
</evidence>
<proteinExistence type="predicted"/>
<organism evidence="1 2">
    <name type="scientific">Actinacidiphila cocklensis</name>
    <dbReference type="NCBI Taxonomy" id="887465"/>
    <lineage>
        <taxon>Bacteria</taxon>
        <taxon>Bacillati</taxon>
        <taxon>Actinomycetota</taxon>
        <taxon>Actinomycetes</taxon>
        <taxon>Kitasatosporales</taxon>
        <taxon>Streptomycetaceae</taxon>
        <taxon>Actinacidiphila</taxon>
    </lineage>
</organism>
<dbReference type="AlphaFoldDB" id="A0A9W4GPQ9"/>
<gene>
    <name evidence="1" type="ORF">SCOCK_180137</name>
</gene>
<dbReference type="EMBL" id="CAJSLV010000046">
    <property type="protein sequence ID" value="CAG6392760.1"/>
    <property type="molecule type" value="Genomic_DNA"/>
</dbReference>
<sequence length="229" mass="25528">MEKPQSPGELYLARGDEVSAVRPILTGDVFADVNVCDTDGSTAGRAVMILDHPCSLRLDGTTLAPRLTVAEVQPGPIGSWRGSYNRMFLPDLPLGTDPGEPHAAAYFDNCFQVTPQQLEAGNRLACLSTEGINLLLQRRVHHFSRVVIPTFEFQNANAGVYEEADLLEEWCELRERDGVKTNDAAKECMEWLREQVSGGRRQDLLKDPQKRSAIRREMRARIRSLGPHS</sequence>
<comment type="caution">
    <text evidence="1">The sequence shown here is derived from an EMBL/GenBank/DDBJ whole genome shotgun (WGS) entry which is preliminary data.</text>
</comment>
<reference evidence="1" key="1">
    <citation type="submission" date="2021-05" db="EMBL/GenBank/DDBJ databases">
        <authorList>
            <person name="Arsene-Ploetze F."/>
        </authorList>
    </citation>
    <scope>NUCLEOTIDE SEQUENCE</scope>
    <source>
        <strain evidence="1">DSM 42138</strain>
    </source>
</reference>
<dbReference type="RefSeq" id="WP_251487683.1">
    <property type="nucleotide sequence ID" value="NZ_CAJSLV010000046.1"/>
</dbReference>
<name>A0A9W4GPQ9_9ACTN</name>